<keyword evidence="4" id="KW-1185">Reference proteome</keyword>
<dbReference type="AlphaFoldDB" id="A0AAW2CZ57"/>
<dbReference type="GO" id="GO:0016747">
    <property type="term" value="F:acyltransferase activity, transferring groups other than amino-acyl groups"/>
    <property type="evidence" value="ECO:0007669"/>
    <property type="project" value="TreeGrafter"/>
</dbReference>
<evidence type="ECO:0000256" key="1">
    <source>
        <dbReference type="ARBA" id="ARBA00009861"/>
    </source>
</evidence>
<dbReference type="EMBL" id="JAZDWU010000005">
    <property type="protein sequence ID" value="KAL0003585.1"/>
    <property type="molecule type" value="Genomic_DNA"/>
</dbReference>
<dbReference type="PANTHER" id="PTHR31642">
    <property type="entry name" value="TRICHOTHECENE 3-O-ACETYLTRANSFERASE"/>
    <property type="match status" value="1"/>
</dbReference>
<dbReference type="InterPro" id="IPR023213">
    <property type="entry name" value="CAT-like_dom_sf"/>
</dbReference>
<sequence>MGSIYQGPPSLLQDLKVTVHKSSLVFPTQETEKRTLFLSNIDQVLNFDVETVHFFSSHKDFSPKIVANKLKNTLAKILVPYDFFAGRLKLNSETSRLEIDCNAAGAGFVVASSEYTLDEIADLVYPNPAFAQLVCKTSNFLKPGDQPLCIFQLTSFKCGGFAMGLSANHTTLDGLSFKLFLNNLAALGHNKPLAVTLSHDRHLLASRSPPHVTFPHPELVQLKIPINKDSNPPVIVATQEDLAFNIFRLTSDNINSLKEKAKAASGVHPNARITGFNVVTAHIWQCKALSCDTGINMDRMSTILYAVDIRPRLSPPLPPSYAENAVLTAYATATCKELNEGPFARLVEMVSEGARRMTDEYARESPYEFLGSKVLEVCGSSTVDSFLNKTGRIEGLYEWLKLVVCLPIAAVRLVLFGVCLLLIEVSCPFRGLESCGSPEFQPDVFFSLLVDVFEWTGCFPFELLPCPISGWRISTTSSELPGLSSCAEDAVPVLKSFPSKSKCSNPLLQNSLHLRFD</sequence>
<dbReference type="Gene3D" id="3.30.559.10">
    <property type="entry name" value="Chloramphenicol acetyltransferase-like domain"/>
    <property type="match status" value="2"/>
</dbReference>
<dbReference type="Proteomes" id="UP001459277">
    <property type="component" value="Unassembled WGS sequence"/>
</dbReference>
<evidence type="ECO:0000313" key="4">
    <source>
        <dbReference type="Proteomes" id="UP001459277"/>
    </source>
</evidence>
<reference evidence="2 4" key="1">
    <citation type="submission" date="2024-01" db="EMBL/GenBank/DDBJ databases">
        <title>A telomere-to-telomere, gap-free genome of sweet tea (Lithocarpus litseifolius).</title>
        <authorList>
            <person name="Zhou J."/>
        </authorList>
    </citation>
    <scope>NUCLEOTIDE SEQUENCE [LARGE SCALE GENOMIC DNA]</scope>
    <source>
        <strain evidence="2">Zhou-2022a</strain>
        <tissue evidence="2">Leaf</tissue>
    </source>
</reference>
<accession>A0AAW2CZ57</accession>
<gene>
    <name evidence="2" type="ORF">SO802_017366</name>
    <name evidence="3" type="ORF">SO802_017367</name>
</gene>
<organism evidence="2 4">
    <name type="scientific">Lithocarpus litseifolius</name>
    <dbReference type="NCBI Taxonomy" id="425828"/>
    <lineage>
        <taxon>Eukaryota</taxon>
        <taxon>Viridiplantae</taxon>
        <taxon>Streptophyta</taxon>
        <taxon>Embryophyta</taxon>
        <taxon>Tracheophyta</taxon>
        <taxon>Spermatophyta</taxon>
        <taxon>Magnoliopsida</taxon>
        <taxon>eudicotyledons</taxon>
        <taxon>Gunneridae</taxon>
        <taxon>Pentapetalae</taxon>
        <taxon>rosids</taxon>
        <taxon>fabids</taxon>
        <taxon>Fagales</taxon>
        <taxon>Fagaceae</taxon>
        <taxon>Lithocarpus</taxon>
    </lineage>
</organism>
<comment type="similarity">
    <text evidence="1">Belongs to the plant acyltransferase family.</text>
</comment>
<proteinExistence type="inferred from homology"/>
<comment type="caution">
    <text evidence="2">The sequence shown here is derived from an EMBL/GenBank/DDBJ whole genome shotgun (WGS) entry which is preliminary data.</text>
</comment>
<dbReference type="Pfam" id="PF02458">
    <property type="entry name" value="Transferase"/>
    <property type="match status" value="1"/>
</dbReference>
<dbReference type="EMBL" id="JAZDWU010000005">
    <property type="protein sequence ID" value="KAL0003586.1"/>
    <property type="molecule type" value="Genomic_DNA"/>
</dbReference>
<name>A0AAW2CZ57_9ROSI</name>
<protein>
    <submittedName>
        <fullName evidence="2">Uncharacterized protein</fullName>
    </submittedName>
</protein>
<dbReference type="InterPro" id="IPR050317">
    <property type="entry name" value="Plant_Fungal_Acyltransferase"/>
</dbReference>
<evidence type="ECO:0000313" key="2">
    <source>
        <dbReference type="EMBL" id="KAL0003585.1"/>
    </source>
</evidence>
<dbReference type="PANTHER" id="PTHR31642:SF189">
    <property type="entry name" value="ACYLTRANSFERASE GLAUCE"/>
    <property type="match status" value="1"/>
</dbReference>
<evidence type="ECO:0000313" key="3">
    <source>
        <dbReference type="EMBL" id="KAL0003586.1"/>
    </source>
</evidence>